<reference evidence="1 2" key="1">
    <citation type="submission" date="2020-10" db="EMBL/GenBank/DDBJ databases">
        <title>Phylogeny of dyella-like bacteria.</title>
        <authorList>
            <person name="Fu J."/>
        </authorList>
    </citation>
    <scope>NUCLEOTIDE SEQUENCE [LARGE SCALE GENOMIC DNA]</scope>
    <source>
        <strain evidence="1 2">BB4</strain>
    </source>
</reference>
<accession>A0ABW8K5Q4</accession>
<evidence type="ECO:0000313" key="1">
    <source>
        <dbReference type="EMBL" id="MFK2917481.1"/>
    </source>
</evidence>
<gene>
    <name evidence="1" type="ORF">ISS97_09410</name>
</gene>
<dbReference type="RefSeq" id="WP_379985072.1">
    <property type="nucleotide sequence ID" value="NZ_JADIKD010000009.1"/>
</dbReference>
<keyword evidence="2" id="KW-1185">Reference proteome</keyword>
<protein>
    <recommendedName>
        <fullName evidence="3">ESPR domain-containing protein</fullName>
    </recommendedName>
</protein>
<name>A0ABW8K5Q4_9GAMM</name>
<evidence type="ECO:0000313" key="2">
    <source>
        <dbReference type="Proteomes" id="UP001620408"/>
    </source>
</evidence>
<dbReference type="EMBL" id="JADIKD010000009">
    <property type="protein sequence ID" value="MFK2917481.1"/>
    <property type="molecule type" value="Genomic_DNA"/>
</dbReference>
<evidence type="ECO:0008006" key="3">
    <source>
        <dbReference type="Google" id="ProtNLM"/>
    </source>
</evidence>
<dbReference type="Proteomes" id="UP001620408">
    <property type="component" value="Unassembled WGS sequence"/>
</dbReference>
<sequence>MARMVNAMSPLSAPARMHLNPVSAGRMPLCSGVIAAAISATTITTGTGTTGYGWVSARE</sequence>
<organism evidence="1 2">
    <name type="scientific">Dyella koreensis</name>
    <dbReference type="NCBI Taxonomy" id="311235"/>
    <lineage>
        <taxon>Bacteria</taxon>
        <taxon>Pseudomonadati</taxon>
        <taxon>Pseudomonadota</taxon>
        <taxon>Gammaproteobacteria</taxon>
        <taxon>Lysobacterales</taxon>
        <taxon>Rhodanobacteraceae</taxon>
        <taxon>Dyella</taxon>
    </lineage>
</organism>
<proteinExistence type="predicted"/>
<comment type="caution">
    <text evidence="1">The sequence shown here is derived from an EMBL/GenBank/DDBJ whole genome shotgun (WGS) entry which is preliminary data.</text>
</comment>